<dbReference type="GO" id="GO:0016757">
    <property type="term" value="F:glycosyltransferase activity"/>
    <property type="evidence" value="ECO:0007669"/>
    <property type="project" value="UniProtKB-KW"/>
</dbReference>
<keyword evidence="5" id="KW-1133">Transmembrane helix</keyword>
<evidence type="ECO:0000256" key="4">
    <source>
        <dbReference type="ARBA" id="ARBA00022679"/>
    </source>
</evidence>
<keyword evidence="5" id="KW-0812">Transmembrane</keyword>
<proteinExistence type="inferred from homology"/>
<comment type="similarity">
    <text evidence="2">Belongs to the glycosyltransferase 2 family.</text>
</comment>
<keyword evidence="5" id="KW-0472">Membrane</keyword>
<dbReference type="Pfam" id="PF00535">
    <property type="entry name" value="Glycos_transf_2"/>
    <property type="match status" value="1"/>
</dbReference>
<name>A0A7W9SF37_9FIRM</name>
<feature type="transmembrane region" description="Helical" evidence="5">
    <location>
        <begin position="254"/>
        <end position="275"/>
    </location>
</feature>
<evidence type="ECO:0000259" key="6">
    <source>
        <dbReference type="Pfam" id="PF00535"/>
    </source>
</evidence>
<dbReference type="RefSeq" id="WP_183681798.1">
    <property type="nucleotide sequence ID" value="NZ_JACHHH010000001.1"/>
</dbReference>
<comment type="pathway">
    <text evidence="1">Cell wall biogenesis; cell wall polysaccharide biosynthesis.</text>
</comment>
<keyword evidence="3" id="KW-0328">Glycosyltransferase</keyword>
<evidence type="ECO:0000313" key="7">
    <source>
        <dbReference type="EMBL" id="MBB6040246.1"/>
    </source>
</evidence>
<dbReference type="CDD" id="cd04186">
    <property type="entry name" value="GT_2_like_c"/>
    <property type="match status" value="1"/>
</dbReference>
<gene>
    <name evidence="7" type="ORF">HNQ46_000207</name>
</gene>
<dbReference type="PANTHER" id="PTHR43179:SF12">
    <property type="entry name" value="GALACTOFURANOSYLTRANSFERASE GLFT2"/>
    <property type="match status" value="1"/>
</dbReference>
<dbReference type="GeneID" id="85013777"/>
<evidence type="ECO:0000256" key="2">
    <source>
        <dbReference type="ARBA" id="ARBA00006739"/>
    </source>
</evidence>
<dbReference type="Gene3D" id="3.90.550.10">
    <property type="entry name" value="Spore Coat Polysaccharide Biosynthesis Protein SpsA, Chain A"/>
    <property type="match status" value="1"/>
</dbReference>
<accession>A0A7W9SF37</accession>
<dbReference type="SUPFAM" id="SSF53448">
    <property type="entry name" value="Nucleotide-diphospho-sugar transferases"/>
    <property type="match status" value="1"/>
</dbReference>
<dbReference type="PANTHER" id="PTHR43179">
    <property type="entry name" value="RHAMNOSYLTRANSFERASE WBBL"/>
    <property type="match status" value="1"/>
</dbReference>
<dbReference type="Proteomes" id="UP000522163">
    <property type="component" value="Unassembled WGS sequence"/>
</dbReference>
<organism evidence="7 8">
    <name type="scientific">Oribacterium sinus</name>
    <dbReference type="NCBI Taxonomy" id="237576"/>
    <lineage>
        <taxon>Bacteria</taxon>
        <taxon>Bacillati</taxon>
        <taxon>Bacillota</taxon>
        <taxon>Clostridia</taxon>
        <taxon>Lachnospirales</taxon>
        <taxon>Lachnospiraceae</taxon>
        <taxon>Oribacterium</taxon>
    </lineage>
</organism>
<sequence>MKTTIVIPNYNGAHFLEKCMPALLSQSRQDFSILFVDNASKDDSEKQIRYWMEQDPERIFLIQNTENTGFATAVNQGILWAKGQGASYALLLNNDTEVAPDFVEQLLLFMEEKEKKGEKVFALSSKMVKMHDPSLMDDAGDELCLLGFPFQRGLEDEASRWTKAEKVFSACGGASLYSIPLLEETGLFDEKHFAYLEDVDLSFRAQWKGYSVYYCPTALCKHVGSGTSGGKYSDFKVELSARNSIFLLYKNFPLGLKILNFLPFLLGILIKALYFQKKGYGKAYRKGIFKGLKERKEMKKVDFRGVPLGRILAIELRLFKNCFVYLSERKRRRKGLRSHAV</sequence>
<dbReference type="InterPro" id="IPR001173">
    <property type="entry name" value="Glyco_trans_2-like"/>
</dbReference>
<feature type="domain" description="Glycosyltransferase 2-like" evidence="6">
    <location>
        <begin position="4"/>
        <end position="118"/>
    </location>
</feature>
<comment type="caution">
    <text evidence="7">The sequence shown here is derived from an EMBL/GenBank/DDBJ whole genome shotgun (WGS) entry which is preliminary data.</text>
</comment>
<dbReference type="AlphaFoldDB" id="A0A7W9SF37"/>
<evidence type="ECO:0000256" key="3">
    <source>
        <dbReference type="ARBA" id="ARBA00022676"/>
    </source>
</evidence>
<evidence type="ECO:0000256" key="1">
    <source>
        <dbReference type="ARBA" id="ARBA00004776"/>
    </source>
</evidence>
<reference evidence="7 8" key="1">
    <citation type="submission" date="2020-08" db="EMBL/GenBank/DDBJ databases">
        <title>Genomic Encyclopedia of Type Strains, Phase IV (KMG-IV): sequencing the most valuable type-strain genomes for metagenomic binning, comparative biology and taxonomic classification.</title>
        <authorList>
            <person name="Goeker M."/>
        </authorList>
    </citation>
    <scope>NUCLEOTIDE SEQUENCE [LARGE SCALE GENOMIC DNA]</scope>
    <source>
        <strain evidence="7 8">DSM 17245</strain>
    </source>
</reference>
<keyword evidence="4 7" id="KW-0808">Transferase</keyword>
<dbReference type="InterPro" id="IPR029044">
    <property type="entry name" value="Nucleotide-diphossugar_trans"/>
</dbReference>
<evidence type="ECO:0000313" key="8">
    <source>
        <dbReference type="Proteomes" id="UP000522163"/>
    </source>
</evidence>
<dbReference type="EMBL" id="JACHHH010000001">
    <property type="protein sequence ID" value="MBB6040246.1"/>
    <property type="molecule type" value="Genomic_DNA"/>
</dbReference>
<evidence type="ECO:0000256" key="5">
    <source>
        <dbReference type="SAM" id="Phobius"/>
    </source>
</evidence>
<protein>
    <submittedName>
        <fullName evidence="7">GT2 family glycosyltransferase</fullName>
    </submittedName>
</protein>